<reference evidence="1 2" key="1">
    <citation type="submission" date="2015-03" db="EMBL/GenBank/DDBJ databases">
        <title>Genome assembly of Sandaracinus amylolyticus DSM 53668.</title>
        <authorList>
            <person name="Sharma G."/>
            <person name="Subramanian S."/>
        </authorList>
    </citation>
    <scope>NUCLEOTIDE SEQUENCE [LARGE SCALE GENOMIC DNA]</scope>
    <source>
        <strain evidence="1 2">DSM 53668</strain>
    </source>
</reference>
<protein>
    <submittedName>
        <fullName evidence="1">Uncharacterized protein</fullName>
    </submittedName>
</protein>
<sequence length="252" mass="27434">MDDTLAREVAGRIERRWPHARVDVTSVSSITVRLPDARSIDLRLDRLRTHLASCPGDRERDQAVAMFMQTVADAIEPPPDRVEDVIATLRSRELVQFALRGCISRPLAGDLTIVYGVDRPASTLFPTAQALGALGLIDPARLHDVALANLAARLPPADAFEDLPGHPGVYVRDVGDLHECDRLLLTPQWPVIEEALGGSMLAAAPARGVLLIAAAPQVDSLFDATHAIAMRHPEPLGRAILRWESAGWRVNL</sequence>
<proteinExistence type="predicted"/>
<keyword evidence="2" id="KW-1185">Reference proteome</keyword>
<dbReference type="STRING" id="927083.DB32_006734"/>
<dbReference type="Proteomes" id="UP000034883">
    <property type="component" value="Chromosome"/>
</dbReference>
<accession>A0A0F6YL82</accession>
<evidence type="ECO:0000313" key="1">
    <source>
        <dbReference type="EMBL" id="AKF09585.1"/>
    </source>
</evidence>
<dbReference type="RefSeq" id="WP_053236623.1">
    <property type="nucleotide sequence ID" value="NZ_CP011125.1"/>
</dbReference>
<evidence type="ECO:0000313" key="2">
    <source>
        <dbReference type="Proteomes" id="UP000034883"/>
    </source>
</evidence>
<dbReference type="EMBL" id="CP011125">
    <property type="protein sequence ID" value="AKF09585.1"/>
    <property type="molecule type" value="Genomic_DNA"/>
</dbReference>
<dbReference type="KEGG" id="samy:DB32_006734"/>
<gene>
    <name evidence="1" type="ORF">DB32_006734</name>
</gene>
<dbReference type="AlphaFoldDB" id="A0A0F6YL82"/>
<name>A0A0F6YL82_9BACT</name>
<organism evidence="1 2">
    <name type="scientific">Sandaracinus amylolyticus</name>
    <dbReference type="NCBI Taxonomy" id="927083"/>
    <lineage>
        <taxon>Bacteria</taxon>
        <taxon>Pseudomonadati</taxon>
        <taxon>Myxococcota</taxon>
        <taxon>Polyangia</taxon>
        <taxon>Polyangiales</taxon>
        <taxon>Sandaracinaceae</taxon>
        <taxon>Sandaracinus</taxon>
    </lineage>
</organism>